<organism evidence="1 2">
    <name type="scientific">Intoshia linei</name>
    <dbReference type="NCBI Taxonomy" id="1819745"/>
    <lineage>
        <taxon>Eukaryota</taxon>
        <taxon>Metazoa</taxon>
        <taxon>Spiralia</taxon>
        <taxon>Lophotrochozoa</taxon>
        <taxon>Mesozoa</taxon>
        <taxon>Orthonectida</taxon>
        <taxon>Rhopaluridae</taxon>
        <taxon>Intoshia</taxon>
    </lineage>
</organism>
<comment type="caution">
    <text evidence="1">The sequence shown here is derived from an EMBL/GenBank/DDBJ whole genome shotgun (WGS) entry which is preliminary data.</text>
</comment>
<proteinExistence type="predicted"/>
<gene>
    <name evidence="1" type="ORF">A3Q56_05815</name>
</gene>
<dbReference type="AlphaFoldDB" id="A0A177AWV1"/>
<reference evidence="1 2" key="1">
    <citation type="submission" date="2016-04" db="EMBL/GenBank/DDBJ databases">
        <title>The genome of Intoshia linei affirms orthonectids as highly simplified spiralians.</title>
        <authorList>
            <person name="Mikhailov K.V."/>
            <person name="Slusarev G.S."/>
            <person name="Nikitin M.A."/>
            <person name="Logacheva M.D."/>
            <person name="Penin A."/>
            <person name="Aleoshin V."/>
            <person name="Panchin Y.V."/>
        </authorList>
    </citation>
    <scope>NUCLEOTIDE SEQUENCE [LARGE SCALE GENOMIC DNA]</scope>
    <source>
        <strain evidence="1">Intl2013</strain>
        <tissue evidence="1">Whole animal</tissue>
    </source>
</reference>
<protein>
    <submittedName>
        <fullName evidence="1">Uncharacterized protein</fullName>
    </submittedName>
</protein>
<accession>A0A177AWV1</accession>
<name>A0A177AWV1_9BILA</name>
<evidence type="ECO:0000313" key="2">
    <source>
        <dbReference type="Proteomes" id="UP000078046"/>
    </source>
</evidence>
<evidence type="ECO:0000313" key="1">
    <source>
        <dbReference type="EMBL" id="OAF66466.1"/>
    </source>
</evidence>
<dbReference type="EMBL" id="LWCA01000925">
    <property type="protein sequence ID" value="OAF66466.1"/>
    <property type="molecule type" value="Genomic_DNA"/>
</dbReference>
<keyword evidence="2" id="KW-1185">Reference proteome</keyword>
<dbReference type="Proteomes" id="UP000078046">
    <property type="component" value="Unassembled WGS sequence"/>
</dbReference>
<sequence>MRLPLYMYLQDKWWKSRIRPIKLEVVCNSGYIGSNTNTPEIRKIAKDRPSSYKTLDSKLKLKELARILGPVQRNRFNGEDYDYVIKVMSTAREEHNSKKLKHNQICQKYREAKRLRCCLNNIIP</sequence>